<dbReference type="RefSeq" id="WP_119016180.1">
    <property type="nucleotide sequence ID" value="NZ_QXEV01000009.1"/>
</dbReference>
<dbReference type="GO" id="GO:0032259">
    <property type="term" value="P:methylation"/>
    <property type="evidence" value="ECO:0007669"/>
    <property type="project" value="UniProtKB-KW"/>
</dbReference>
<feature type="binding site" evidence="19">
    <location>
        <position position="257"/>
    </location>
    <ligand>
        <name>Zn(2+)</name>
        <dbReference type="ChEBI" id="CHEBI:29105"/>
    </ligand>
</feature>
<dbReference type="Gene3D" id="1.10.1240.10">
    <property type="entry name" value="Methionine synthase domain"/>
    <property type="match status" value="1"/>
</dbReference>
<evidence type="ECO:0000256" key="1">
    <source>
        <dbReference type="ARBA" id="ARBA00001700"/>
    </source>
</evidence>
<dbReference type="InterPro" id="IPR000489">
    <property type="entry name" value="Pterin-binding_dom"/>
</dbReference>
<gene>
    <name evidence="24" type="ORF">EI71_01032</name>
</gene>
<dbReference type="Pfam" id="PF02574">
    <property type="entry name" value="S-methyl_trans"/>
    <property type="match status" value="1"/>
</dbReference>
<evidence type="ECO:0000256" key="19">
    <source>
        <dbReference type="PROSITE-ProRule" id="PRU00333"/>
    </source>
</evidence>
<evidence type="ECO:0000259" key="23">
    <source>
        <dbReference type="PROSITE" id="PS51337"/>
    </source>
</evidence>
<feature type="domain" description="Pterin-binding" evidence="21">
    <location>
        <begin position="299"/>
        <end position="542"/>
    </location>
</feature>
<keyword evidence="25" id="KW-1185">Reference proteome</keyword>
<dbReference type="PROSITE" id="PS51337">
    <property type="entry name" value="B12_BINDING_NTER"/>
    <property type="match status" value="1"/>
</dbReference>
<evidence type="ECO:0000256" key="10">
    <source>
        <dbReference type="ARBA" id="ARBA00022628"/>
    </source>
</evidence>
<keyword evidence="12" id="KW-0949">S-adenosyl-L-methionine</keyword>
<keyword evidence="15" id="KW-0486">Methionine biosynthesis</keyword>
<keyword evidence="16" id="KW-0170">Cobalt</keyword>
<dbReference type="SUPFAM" id="SSF82282">
    <property type="entry name" value="Homocysteine S-methyltransferase"/>
    <property type="match status" value="1"/>
</dbReference>
<feature type="domain" description="Hcy-binding" evidence="20">
    <location>
        <begin position="1"/>
        <end position="271"/>
    </location>
</feature>
<name>A0A397RNE5_9MOLU</name>
<dbReference type="Gene3D" id="3.40.50.280">
    <property type="entry name" value="Cobalamin-binding domain"/>
    <property type="match status" value="1"/>
</dbReference>
<keyword evidence="8 19" id="KW-0489">Methyltransferase</keyword>
<evidence type="ECO:0000259" key="21">
    <source>
        <dbReference type="PROSITE" id="PS50972"/>
    </source>
</evidence>
<sequence>MLYDKITIFDGGFGSELDRLGLPTSCPEDLNITNPLDIQKIHNSYAEYADYITTNTFGLNKIKYHGAYTIEEVLKAAIKNARVTKKKVFFDIGPTGQMLKPMGTLSFDEAYEAFKEIALLSKDLVDGYIIETFSDLYEIKACILALKENTSLPIFATMTFDKTGRTLTGSTPEIVANTLTNLDVDALGVNCSLGPDELLDIVKRMAEYTNKPIIIQPNRGLPKIKNGKTIYDMDKDHFVKSVGNYLPLGVVILGGCCGTTPEFIKGLADNYKGKDVVKREYIRRTLINSPTKLVEIDYVRVCGERLNPTGKKKLKEALKNEDYDYLVSLALQQEENSDLLDLNCGLPGIDEVSVMQNAVTKIQEFVDLPLQIDSSNYLAIEAGCRYYNGIPLVNSVNATKEIMDKVFPIVKKYGAVILGLAMDEAGVPKTAEERYNKAKLILDTAISYGIPKERVMIDTLVLTASAEQELVKETLKALTMVRSLGVKTALGVSNVSFGLPFRPLLNRTFLTMAMYAGLNMPIINPSDLEMIHAIYAYRALLGIDQNSSDFINHFAEMEEVKSTVVAKGTVEKQDSNTLDLYQAVKKGLKNMVPNLLNKELEEKEPMVIINDVLIKALNDVGDAYDKGKMYLPQLIASAEAAKEAFSIISLKFPSSGEVKGTVVMCTVKGDVHDIGKNICKVVMESYGYKVIDLGKDTPIEAVVDAYYKYNPDVIGLSALMTTTVISMEDTIKALRKIDCKAKIIVGGAVLTKDIADRIGADYYSSDALSLVNLLTEIIKH</sequence>
<comment type="function">
    <text evidence="17">Catalyzes the transfer of a methyl group from methyl-cobalamin to homocysteine, yielding enzyme-bound cob(I)alamin and methionine. Subsequently, remethylates the cofactor using methyltetrahydrofolate.</text>
</comment>
<dbReference type="Gene3D" id="3.20.20.20">
    <property type="entry name" value="Dihydropteroate synthase-like"/>
    <property type="match status" value="1"/>
</dbReference>
<keyword evidence="13 19" id="KW-0479">Metal-binding</keyword>
<evidence type="ECO:0000256" key="8">
    <source>
        <dbReference type="ARBA" id="ARBA00022603"/>
    </source>
</evidence>
<dbReference type="PANTHER" id="PTHR45833:SF1">
    <property type="entry name" value="METHIONINE SYNTHASE"/>
    <property type="match status" value="1"/>
</dbReference>
<dbReference type="SMART" id="SM01018">
    <property type="entry name" value="B12-binding_2"/>
    <property type="match status" value="1"/>
</dbReference>
<feature type="binding site" evidence="19">
    <location>
        <position position="191"/>
    </location>
    <ligand>
        <name>Zn(2+)</name>
        <dbReference type="ChEBI" id="CHEBI:29105"/>
    </ligand>
</feature>
<dbReference type="Pfam" id="PF00809">
    <property type="entry name" value="Pterin_bind"/>
    <property type="match status" value="1"/>
</dbReference>
<dbReference type="GO" id="GO:0046653">
    <property type="term" value="P:tetrahydrofolate metabolic process"/>
    <property type="evidence" value="ECO:0007669"/>
    <property type="project" value="TreeGrafter"/>
</dbReference>
<evidence type="ECO:0000256" key="4">
    <source>
        <dbReference type="ARBA" id="ARBA00005178"/>
    </source>
</evidence>
<dbReference type="GO" id="GO:0031419">
    <property type="term" value="F:cobalamin binding"/>
    <property type="evidence" value="ECO:0007669"/>
    <property type="project" value="UniProtKB-KW"/>
</dbReference>
<dbReference type="OrthoDB" id="9803687at2"/>
<comment type="similarity">
    <text evidence="5">Belongs to the vitamin-B12 dependent methionine synthase family.</text>
</comment>
<dbReference type="SUPFAM" id="SSF52242">
    <property type="entry name" value="Cobalamin (vitamin B12)-binding domain"/>
    <property type="match status" value="1"/>
</dbReference>
<accession>A0A397RNE5</accession>
<keyword evidence="11 19" id="KW-0808">Transferase</keyword>
<evidence type="ECO:0000256" key="3">
    <source>
        <dbReference type="ARBA" id="ARBA00001956"/>
    </source>
</evidence>
<dbReference type="EMBL" id="QXEV01000009">
    <property type="protein sequence ID" value="RIA75860.1"/>
    <property type="molecule type" value="Genomic_DNA"/>
</dbReference>
<evidence type="ECO:0000259" key="22">
    <source>
        <dbReference type="PROSITE" id="PS51332"/>
    </source>
</evidence>
<dbReference type="PROSITE" id="PS50972">
    <property type="entry name" value="PTERIN_BINDING"/>
    <property type="match status" value="1"/>
</dbReference>
<dbReference type="GO" id="GO:0005829">
    <property type="term" value="C:cytosol"/>
    <property type="evidence" value="ECO:0007669"/>
    <property type="project" value="TreeGrafter"/>
</dbReference>
<evidence type="ECO:0000256" key="14">
    <source>
        <dbReference type="ARBA" id="ARBA00022833"/>
    </source>
</evidence>
<dbReference type="InterPro" id="IPR036589">
    <property type="entry name" value="HCY_dom_sf"/>
</dbReference>
<dbReference type="PROSITE" id="PS51332">
    <property type="entry name" value="B12_BINDING"/>
    <property type="match status" value="1"/>
</dbReference>
<dbReference type="InterPro" id="IPR011005">
    <property type="entry name" value="Dihydropteroate_synth-like_sf"/>
</dbReference>
<evidence type="ECO:0000313" key="25">
    <source>
        <dbReference type="Proteomes" id="UP000266506"/>
    </source>
</evidence>
<evidence type="ECO:0000256" key="6">
    <source>
        <dbReference type="ARBA" id="ARBA00012032"/>
    </source>
</evidence>
<dbReference type="PROSITE" id="PS50970">
    <property type="entry name" value="HCY"/>
    <property type="match status" value="1"/>
</dbReference>
<evidence type="ECO:0000256" key="7">
    <source>
        <dbReference type="ARBA" id="ARBA00013998"/>
    </source>
</evidence>
<keyword evidence="9" id="KW-0028">Amino-acid biosynthesis</keyword>
<evidence type="ECO:0000256" key="11">
    <source>
        <dbReference type="ARBA" id="ARBA00022679"/>
    </source>
</evidence>
<evidence type="ECO:0000256" key="2">
    <source>
        <dbReference type="ARBA" id="ARBA00001947"/>
    </source>
</evidence>
<dbReference type="InterPro" id="IPR050554">
    <property type="entry name" value="Met_Synthase/Corrinoid"/>
</dbReference>
<dbReference type="SUPFAM" id="SSF47644">
    <property type="entry name" value="Methionine synthase domain"/>
    <property type="match status" value="1"/>
</dbReference>
<evidence type="ECO:0000256" key="13">
    <source>
        <dbReference type="ARBA" id="ARBA00022723"/>
    </source>
</evidence>
<reference evidence="24 25" key="1">
    <citation type="submission" date="2018-08" db="EMBL/GenBank/DDBJ databases">
        <title>Genomic Encyclopedia of Archaeal and Bacterial Type Strains, Phase II (KMG-II): from individual species to whole genera.</title>
        <authorList>
            <person name="Goeker M."/>
        </authorList>
    </citation>
    <scope>NUCLEOTIDE SEQUENCE [LARGE SCALE GENOMIC DNA]</scope>
    <source>
        <strain evidence="24 25">ATCC 27112</strain>
    </source>
</reference>
<dbReference type="PANTHER" id="PTHR45833">
    <property type="entry name" value="METHIONINE SYNTHASE"/>
    <property type="match status" value="1"/>
</dbReference>
<dbReference type="SUPFAM" id="SSF51717">
    <property type="entry name" value="Dihydropteroate synthetase-like"/>
    <property type="match status" value="1"/>
</dbReference>
<dbReference type="AlphaFoldDB" id="A0A397RNE5"/>
<evidence type="ECO:0000256" key="15">
    <source>
        <dbReference type="ARBA" id="ARBA00023167"/>
    </source>
</evidence>
<dbReference type="InterPro" id="IPR003726">
    <property type="entry name" value="HCY_dom"/>
</dbReference>
<keyword evidence="10" id="KW-0846">Cobalamin</keyword>
<dbReference type="Pfam" id="PF02310">
    <property type="entry name" value="B12-binding"/>
    <property type="match status" value="1"/>
</dbReference>
<feature type="domain" description="B12-binding" evidence="22">
    <location>
        <begin position="659"/>
        <end position="780"/>
    </location>
</feature>
<dbReference type="Gene3D" id="3.20.20.330">
    <property type="entry name" value="Homocysteine-binding-like domain"/>
    <property type="match status" value="1"/>
</dbReference>
<dbReference type="UniPathway" id="UPA00051">
    <property type="reaction ID" value="UER00081"/>
</dbReference>
<protein>
    <recommendedName>
        <fullName evidence="7">Methionine synthase</fullName>
        <ecNumber evidence="6">2.1.1.13</ecNumber>
    </recommendedName>
    <alternativeName>
        <fullName evidence="18">5-methyltetrahydrofolate--homocysteine methyltransferase</fullName>
    </alternativeName>
</protein>
<feature type="binding site" evidence="19">
    <location>
        <position position="256"/>
    </location>
    <ligand>
        <name>Zn(2+)</name>
        <dbReference type="ChEBI" id="CHEBI:29105"/>
    </ligand>
</feature>
<comment type="catalytic activity">
    <reaction evidence="1">
        <text>(6S)-5-methyl-5,6,7,8-tetrahydrofolate + L-homocysteine = (6S)-5,6,7,8-tetrahydrofolate + L-methionine</text>
        <dbReference type="Rhea" id="RHEA:11172"/>
        <dbReference type="ChEBI" id="CHEBI:18608"/>
        <dbReference type="ChEBI" id="CHEBI:57453"/>
        <dbReference type="ChEBI" id="CHEBI:57844"/>
        <dbReference type="ChEBI" id="CHEBI:58199"/>
        <dbReference type="EC" id="2.1.1.13"/>
    </reaction>
</comment>
<dbReference type="Proteomes" id="UP000266506">
    <property type="component" value="Unassembled WGS sequence"/>
</dbReference>
<evidence type="ECO:0000313" key="24">
    <source>
        <dbReference type="EMBL" id="RIA75860.1"/>
    </source>
</evidence>
<dbReference type="InterPro" id="IPR036594">
    <property type="entry name" value="Meth_synthase_dom"/>
</dbReference>
<dbReference type="GO" id="GO:0050667">
    <property type="term" value="P:homocysteine metabolic process"/>
    <property type="evidence" value="ECO:0007669"/>
    <property type="project" value="TreeGrafter"/>
</dbReference>
<dbReference type="EC" id="2.1.1.13" evidence="6"/>
<feature type="domain" description="B12-binding N-terminal" evidence="23">
    <location>
        <begin position="567"/>
        <end position="660"/>
    </location>
</feature>
<dbReference type="GO" id="GO:0008705">
    <property type="term" value="F:methionine synthase activity"/>
    <property type="evidence" value="ECO:0007669"/>
    <property type="project" value="UniProtKB-EC"/>
</dbReference>
<dbReference type="InParanoid" id="A0A397RNE5"/>
<evidence type="ECO:0000256" key="9">
    <source>
        <dbReference type="ARBA" id="ARBA00022605"/>
    </source>
</evidence>
<evidence type="ECO:0000256" key="17">
    <source>
        <dbReference type="ARBA" id="ARBA00025552"/>
    </source>
</evidence>
<evidence type="ECO:0000256" key="18">
    <source>
        <dbReference type="ARBA" id="ARBA00031040"/>
    </source>
</evidence>
<proteinExistence type="inferred from homology"/>
<dbReference type="Pfam" id="PF02607">
    <property type="entry name" value="B12-binding_2"/>
    <property type="match status" value="1"/>
</dbReference>
<comment type="cofactor">
    <cofactor evidence="3">
        <name>methylcob(III)alamin</name>
        <dbReference type="ChEBI" id="CHEBI:28115"/>
    </cofactor>
</comment>
<comment type="caution">
    <text evidence="24">The sequence shown here is derived from an EMBL/GenBank/DDBJ whole genome shotgun (WGS) entry which is preliminary data.</text>
</comment>
<dbReference type="InterPro" id="IPR006158">
    <property type="entry name" value="Cobalamin-bd"/>
</dbReference>
<evidence type="ECO:0000256" key="16">
    <source>
        <dbReference type="ARBA" id="ARBA00023285"/>
    </source>
</evidence>
<evidence type="ECO:0000259" key="20">
    <source>
        <dbReference type="PROSITE" id="PS50970"/>
    </source>
</evidence>
<organism evidence="24 25">
    <name type="scientific">Anaeroplasma bactoclasticum</name>
    <dbReference type="NCBI Taxonomy" id="2088"/>
    <lineage>
        <taxon>Bacteria</taxon>
        <taxon>Bacillati</taxon>
        <taxon>Mycoplasmatota</taxon>
        <taxon>Mollicutes</taxon>
        <taxon>Anaeroplasmatales</taxon>
        <taxon>Anaeroplasmataceae</taxon>
        <taxon>Anaeroplasma</taxon>
    </lineage>
</organism>
<comment type="cofactor">
    <cofactor evidence="2 19">
        <name>Zn(2+)</name>
        <dbReference type="ChEBI" id="CHEBI:29105"/>
    </cofactor>
</comment>
<comment type="pathway">
    <text evidence="4">Amino-acid biosynthesis; L-methionine biosynthesis via de novo pathway; L-methionine from L-homocysteine (MetH route): step 1/1.</text>
</comment>
<evidence type="ECO:0000256" key="12">
    <source>
        <dbReference type="ARBA" id="ARBA00022691"/>
    </source>
</evidence>
<dbReference type="GO" id="GO:0046872">
    <property type="term" value="F:metal ion binding"/>
    <property type="evidence" value="ECO:0007669"/>
    <property type="project" value="UniProtKB-KW"/>
</dbReference>
<dbReference type="InterPro" id="IPR003759">
    <property type="entry name" value="Cbl-bd_cap"/>
</dbReference>
<dbReference type="InterPro" id="IPR036724">
    <property type="entry name" value="Cobalamin-bd_sf"/>
</dbReference>
<evidence type="ECO:0000256" key="5">
    <source>
        <dbReference type="ARBA" id="ARBA00010398"/>
    </source>
</evidence>
<keyword evidence="14 19" id="KW-0862">Zinc</keyword>